<proteinExistence type="predicted"/>
<sequence>MPKAIEGNTVVLSFKFPVHKEHMGKSANQETAEKIISNFLQRPCRVRCIYEPEADRPIEEALKIGARIIDVEER</sequence>
<gene>
    <name evidence="1" type="ORF">S03H2_15375</name>
</gene>
<name>X1GJ85_9ZZZZ</name>
<protein>
    <submittedName>
        <fullName evidence="1">Uncharacterized protein</fullName>
    </submittedName>
</protein>
<comment type="caution">
    <text evidence="1">The sequence shown here is derived from an EMBL/GenBank/DDBJ whole genome shotgun (WGS) entry which is preliminary data.</text>
</comment>
<reference evidence="1" key="1">
    <citation type="journal article" date="2014" name="Front. Microbiol.">
        <title>High frequency of phylogenetically diverse reductive dehalogenase-homologous genes in deep subseafloor sedimentary metagenomes.</title>
        <authorList>
            <person name="Kawai M."/>
            <person name="Futagami T."/>
            <person name="Toyoda A."/>
            <person name="Takaki Y."/>
            <person name="Nishi S."/>
            <person name="Hori S."/>
            <person name="Arai W."/>
            <person name="Tsubouchi T."/>
            <person name="Morono Y."/>
            <person name="Uchiyama I."/>
            <person name="Ito T."/>
            <person name="Fujiyama A."/>
            <person name="Inagaki F."/>
            <person name="Takami H."/>
        </authorList>
    </citation>
    <scope>NUCLEOTIDE SEQUENCE</scope>
    <source>
        <strain evidence="1">Expedition CK06-06</strain>
    </source>
</reference>
<dbReference type="EMBL" id="BARU01007814">
    <property type="protein sequence ID" value="GAH33053.1"/>
    <property type="molecule type" value="Genomic_DNA"/>
</dbReference>
<organism evidence="1">
    <name type="scientific">marine sediment metagenome</name>
    <dbReference type="NCBI Taxonomy" id="412755"/>
    <lineage>
        <taxon>unclassified sequences</taxon>
        <taxon>metagenomes</taxon>
        <taxon>ecological metagenomes</taxon>
    </lineage>
</organism>
<evidence type="ECO:0000313" key="1">
    <source>
        <dbReference type="EMBL" id="GAH33053.1"/>
    </source>
</evidence>
<accession>X1GJ85</accession>
<dbReference type="AlphaFoldDB" id="X1GJ85"/>